<comment type="similarity">
    <text evidence="2">Belongs to the FIP1 family.</text>
</comment>
<protein>
    <recommendedName>
        <fullName evidence="6">Pre-mRNA polyadenylation factor Fip1 domain-containing protein</fullName>
    </recommendedName>
</protein>
<evidence type="ECO:0000313" key="8">
    <source>
        <dbReference type="Proteomes" id="UP000219813"/>
    </source>
</evidence>
<dbReference type="RefSeq" id="XP_028860925.1">
    <property type="nucleotide sequence ID" value="XM_029004214.1"/>
</dbReference>
<dbReference type="EMBL" id="LT594628">
    <property type="protein sequence ID" value="SBT87994.1"/>
    <property type="molecule type" value="Genomic_DNA"/>
</dbReference>
<dbReference type="Proteomes" id="UP000219813">
    <property type="component" value="Chromosome 7"/>
</dbReference>
<feature type="region of interest" description="Disordered" evidence="5">
    <location>
        <begin position="222"/>
        <end position="241"/>
    </location>
</feature>
<feature type="compositionally biased region" description="Low complexity" evidence="5">
    <location>
        <begin position="226"/>
        <end position="241"/>
    </location>
</feature>
<feature type="domain" description="Pre-mRNA polyadenylation factor Fip1" evidence="6">
    <location>
        <begin position="82"/>
        <end position="115"/>
    </location>
</feature>
<evidence type="ECO:0000256" key="2">
    <source>
        <dbReference type="ARBA" id="ARBA00007459"/>
    </source>
</evidence>
<dbReference type="GO" id="GO:0005634">
    <property type="term" value="C:nucleus"/>
    <property type="evidence" value="ECO:0007669"/>
    <property type="project" value="UniProtKB-SubCell"/>
</dbReference>
<evidence type="ECO:0000256" key="5">
    <source>
        <dbReference type="SAM" id="MobiDB-lite"/>
    </source>
</evidence>
<evidence type="ECO:0000256" key="1">
    <source>
        <dbReference type="ARBA" id="ARBA00004123"/>
    </source>
</evidence>
<dbReference type="OrthoDB" id="1917198at2759"/>
<evidence type="ECO:0000259" key="6">
    <source>
        <dbReference type="Pfam" id="PF05182"/>
    </source>
</evidence>
<organism evidence="7 8">
    <name type="scientific">Plasmodium malariae</name>
    <dbReference type="NCBI Taxonomy" id="5858"/>
    <lineage>
        <taxon>Eukaryota</taxon>
        <taxon>Sar</taxon>
        <taxon>Alveolata</taxon>
        <taxon>Apicomplexa</taxon>
        <taxon>Aconoidasida</taxon>
        <taxon>Haemosporida</taxon>
        <taxon>Plasmodiidae</taxon>
        <taxon>Plasmodium</taxon>
        <taxon>Plasmodium (Plasmodium)</taxon>
    </lineage>
</organism>
<dbReference type="KEGG" id="pmal:PMUG01_07045700"/>
<name>A0A1D3JN39_PLAMA</name>
<comment type="subcellular location">
    <subcellularLocation>
        <location evidence="1">Nucleus</location>
    </subcellularLocation>
</comment>
<evidence type="ECO:0000256" key="4">
    <source>
        <dbReference type="ARBA" id="ARBA00023242"/>
    </source>
</evidence>
<keyword evidence="4" id="KW-0539">Nucleus</keyword>
<dbReference type="Pfam" id="PF05182">
    <property type="entry name" value="Fip1"/>
    <property type="match status" value="1"/>
</dbReference>
<dbReference type="GO" id="GO:0006397">
    <property type="term" value="P:mRNA processing"/>
    <property type="evidence" value="ECO:0007669"/>
    <property type="project" value="UniProtKB-KW"/>
</dbReference>
<accession>A0A1D3JN39</accession>
<sequence length="304" mass="36368">MEDSDEEDNIQVIVFGNSTEANFDDFYRETELSKDENEGNKNNLNGNAYARKEAENEEQQDVNLETQVQIATKENKVFMKYDYTHEKPWAHHADKSMWFNYNLDENSFKDWVQKHIDRRIEQQQNYQIENADNIYDDNLKTSIFTQPRFEEDLLYSKNVKYRNAPNMQNMHNANNMKYAKNMKKKFLNSKNSMMNNFNNKDKLSSVVEESYFNKHPFKNEDGYRINLNKNPPNDRNTNNRNNFTQNYDHVHNSYNRGNSDIYMYSNGGANNSKLKNEETENLEQNEDLTQFQNFINFFKQNQEI</sequence>
<reference evidence="7 8" key="1">
    <citation type="submission" date="2016-06" db="EMBL/GenBank/DDBJ databases">
        <authorList>
            <consortium name="Pathogen Informatics"/>
        </authorList>
    </citation>
    <scope>NUCLEOTIDE SEQUENCE [LARGE SCALE GENOMIC DNA]</scope>
</reference>
<dbReference type="AlphaFoldDB" id="A0A1D3JN39"/>
<keyword evidence="8" id="KW-1185">Reference proteome</keyword>
<proteinExistence type="inferred from homology"/>
<dbReference type="GeneID" id="39868019"/>
<dbReference type="VEuPathDB" id="PlasmoDB:PmUG01_07045700"/>
<dbReference type="InterPro" id="IPR007854">
    <property type="entry name" value="Fip1_dom"/>
</dbReference>
<keyword evidence="3" id="KW-0507">mRNA processing</keyword>
<evidence type="ECO:0000256" key="3">
    <source>
        <dbReference type="ARBA" id="ARBA00022664"/>
    </source>
</evidence>
<evidence type="ECO:0000313" key="7">
    <source>
        <dbReference type="EMBL" id="SBT87994.1"/>
    </source>
</evidence>
<dbReference type="OMA" id="FEYINHN"/>
<gene>
    <name evidence="7" type="primary">PmUG01_07045700</name>
    <name evidence="7" type="ORF">PMUG01_07045700</name>
</gene>